<protein>
    <submittedName>
        <fullName evidence="1">RHTO0S01e03862g1_1</fullName>
    </submittedName>
</protein>
<dbReference type="EMBL" id="LK052936">
    <property type="protein sequence ID" value="CDR35640.1"/>
    <property type="molecule type" value="Genomic_DNA"/>
</dbReference>
<dbReference type="OrthoDB" id="10327341at2759"/>
<accession>A0A061AER8</accession>
<name>A0A061AER8_RHOTO</name>
<sequence length="267" mass="29963">MPPAFGPSAMDARVGDLFPKNQKPVFGKTQQAREWKQGVMSVTSSEWLIQLKTTEYCDGRVKDLQERLKLDAHRVQAASGNLSFFDFVDMLLGKQDYDQLIKLGPDGPKQLGIEYGRVLVDVCQGPPSVILDAWLNSLEAFVRSPHPSESSAHELGEILKTWPKVSQDWPYLRSAERSRIISRCEHALRHLQQYKEGGTSPDELVHHVPTGSTLLGQRPLIAWHPEVHKCATCAEEYRQVSHSLAHSATSPFAPQARATVARQMRTF</sequence>
<proteinExistence type="predicted"/>
<gene>
    <name evidence="1" type="ORF">RHTO0S_01e03862g</name>
</gene>
<evidence type="ECO:0000313" key="1">
    <source>
        <dbReference type="EMBL" id="CDR35640.1"/>
    </source>
</evidence>
<organism evidence="1">
    <name type="scientific">Rhodotorula toruloides</name>
    <name type="common">Yeast</name>
    <name type="synonym">Rhodosporidium toruloides</name>
    <dbReference type="NCBI Taxonomy" id="5286"/>
    <lineage>
        <taxon>Eukaryota</taxon>
        <taxon>Fungi</taxon>
        <taxon>Dikarya</taxon>
        <taxon>Basidiomycota</taxon>
        <taxon>Pucciniomycotina</taxon>
        <taxon>Microbotryomycetes</taxon>
        <taxon>Sporidiobolales</taxon>
        <taxon>Sporidiobolaceae</taxon>
        <taxon>Rhodotorula</taxon>
    </lineage>
</organism>
<dbReference type="AlphaFoldDB" id="A0A061AER8"/>
<reference evidence="1" key="1">
    <citation type="journal article" date="2014" name="Genome Announc.">
        <title>Draft genome sequence of Rhodosporidium toruloides CECT1137, an oleaginous yeast of biotechnological interest.</title>
        <authorList>
            <person name="Morin N."/>
            <person name="Calcas X."/>
            <person name="Devillers H."/>
            <person name="Durrens P."/>
            <person name="Sherman D.J."/>
            <person name="Nicaud J.-M."/>
            <person name="Neuveglise C."/>
        </authorList>
    </citation>
    <scope>NUCLEOTIDE SEQUENCE</scope>
    <source>
        <strain evidence="1">CECT1137</strain>
    </source>
</reference>